<evidence type="ECO:0000256" key="1">
    <source>
        <dbReference type="ARBA" id="ARBA00013860"/>
    </source>
</evidence>
<dbReference type="EMBL" id="CP017015">
    <property type="protein sequence ID" value="AOG60669.1"/>
    <property type="molecule type" value="Genomic_DNA"/>
</dbReference>
<dbReference type="STRING" id="216938.SHELI_v1c07200"/>
<comment type="similarity">
    <text evidence="7">Belongs to the MraZ family.</text>
</comment>
<keyword evidence="6 7" id="KW-0804">Transcription</keyword>
<evidence type="ECO:0000256" key="2">
    <source>
        <dbReference type="ARBA" id="ARBA00022490"/>
    </source>
</evidence>
<feature type="domain" description="SpoVT-AbrB" evidence="8">
    <location>
        <begin position="76"/>
        <end position="119"/>
    </location>
</feature>
<dbReference type="AlphaFoldDB" id="A0A1B3SL61"/>
<dbReference type="GO" id="GO:0051301">
    <property type="term" value="P:cell division"/>
    <property type="evidence" value="ECO:0007669"/>
    <property type="project" value="UniProtKB-KW"/>
</dbReference>
<dbReference type="GO" id="GO:0003700">
    <property type="term" value="F:DNA-binding transcription factor activity"/>
    <property type="evidence" value="ECO:0007669"/>
    <property type="project" value="UniProtKB-UniRule"/>
</dbReference>
<feature type="domain" description="SpoVT-AbrB" evidence="8">
    <location>
        <begin position="5"/>
        <end position="47"/>
    </location>
</feature>
<keyword evidence="9" id="KW-0132">Cell division</keyword>
<keyword evidence="3" id="KW-0677">Repeat</keyword>
<dbReference type="InterPro" id="IPR020603">
    <property type="entry name" value="MraZ_dom"/>
</dbReference>
<dbReference type="SUPFAM" id="SSF89447">
    <property type="entry name" value="AbrB/MazE/MraZ-like"/>
    <property type="match status" value="1"/>
</dbReference>
<reference evidence="9 10" key="1">
    <citation type="submission" date="2016-08" db="EMBL/GenBank/DDBJ databases">
        <title>Complete genome sequence of Spiroplasma helicoides TABS-2 (DSM 22551).</title>
        <authorList>
            <person name="Shen W.-Y."/>
            <person name="Lo W.-S."/>
            <person name="Lai Y.-C."/>
            <person name="Kuo C.-H."/>
        </authorList>
    </citation>
    <scope>NUCLEOTIDE SEQUENCE [LARGE SCALE GENOMIC DNA]</scope>
    <source>
        <strain evidence="9 10">TABS-2</strain>
    </source>
</reference>
<keyword evidence="9" id="KW-0131">Cell cycle</keyword>
<keyword evidence="5 7" id="KW-0238">DNA-binding</keyword>
<dbReference type="GO" id="GO:2000143">
    <property type="term" value="P:negative regulation of DNA-templated transcription initiation"/>
    <property type="evidence" value="ECO:0007669"/>
    <property type="project" value="TreeGrafter"/>
</dbReference>
<dbReference type="InterPro" id="IPR038619">
    <property type="entry name" value="MraZ_sf"/>
</dbReference>
<dbReference type="InterPro" id="IPR035642">
    <property type="entry name" value="MraZ_N"/>
</dbReference>
<dbReference type="GO" id="GO:0009295">
    <property type="term" value="C:nucleoid"/>
    <property type="evidence" value="ECO:0007669"/>
    <property type="project" value="UniProtKB-SubCell"/>
</dbReference>
<proteinExistence type="inferred from homology"/>
<dbReference type="PATRIC" id="fig|216938.3.peg.733"/>
<name>A0A1B3SL61_9MOLU</name>
<evidence type="ECO:0000256" key="3">
    <source>
        <dbReference type="ARBA" id="ARBA00022737"/>
    </source>
</evidence>
<evidence type="ECO:0000256" key="6">
    <source>
        <dbReference type="ARBA" id="ARBA00023163"/>
    </source>
</evidence>
<evidence type="ECO:0000256" key="7">
    <source>
        <dbReference type="HAMAP-Rule" id="MF_01008"/>
    </source>
</evidence>
<evidence type="ECO:0000313" key="9">
    <source>
        <dbReference type="EMBL" id="AOG60669.1"/>
    </source>
</evidence>
<comment type="subcellular location">
    <subcellularLocation>
        <location evidence="7">Cytoplasm</location>
        <location evidence="7">Nucleoid</location>
    </subcellularLocation>
</comment>
<dbReference type="PROSITE" id="PS51740">
    <property type="entry name" value="SPOVT_ABRB"/>
    <property type="match status" value="2"/>
</dbReference>
<protein>
    <recommendedName>
        <fullName evidence="1 7">Transcriptional regulator MraZ</fullName>
    </recommendedName>
</protein>
<evidence type="ECO:0000256" key="4">
    <source>
        <dbReference type="ARBA" id="ARBA00023015"/>
    </source>
</evidence>
<evidence type="ECO:0000256" key="5">
    <source>
        <dbReference type="ARBA" id="ARBA00023125"/>
    </source>
</evidence>
<dbReference type="Proteomes" id="UP000094378">
    <property type="component" value="Chromosome"/>
</dbReference>
<evidence type="ECO:0000259" key="8">
    <source>
        <dbReference type="PROSITE" id="PS51740"/>
    </source>
</evidence>
<dbReference type="InterPro" id="IPR007159">
    <property type="entry name" value="SpoVT-AbrB_dom"/>
</dbReference>
<dbReference type="PANTHER" id="PTHR34701:SF1">
    <property type="entry name" value="TRANSCRIPTIONAL REGULATOR MRAZ"/>
    <property type="match status" value="1"/>
</dbReference>
<organism evidence="9 10">
    <name type="scientific">Spiroplasma helicoides</name>
    <dbReference type="NCBI Taxonomy" id="216938"/>
    <lineage>
        <taxon>Bacteria</taxon>
        <taxon>Bacillati</taxon>
        <taxon>Mycoplasmatota</taxon>
        <taxon>Mollicutes</taxon>
        <taxon>Entomoplasmatales</taxon>
        <taxon>Spiroplasmataceae</taxon>
        <taxon>Spiroplasma</taxon>
    </lineage>
</organism>
<keyword evidence="2 7" id="KW-0963">Cytoplasm</keyword>
<dbReference type="InterPro" id="IPR037914">
    <property type="entry name" value="SpoVT-AbrB_sf"/>
</dbReference>
<keyword evidence="10" id="KW-1185">Reference proteome</keyword>
<accession>A0A1B3SL61</accession>
<comment type="subunit">
    <text evidence="7">Forms oligomers.</text>
</comment>
<dbReference type="PANTHER" id="PTHR34701">
    <property type="entry name" value="TRANSCRIPTIONAL REGULATOR MRAZ"/>
    <property type="match status" value="1"/>
</dbReference>
<dbReference type="Pfam" id="PF02381">
    <property type="entry name" value="MraZ"/>
    <property type="match status" value="2"/>
</dbReference>
<dbReference type="CDD" id="cd16320">
    <property type="entry name" value="MraZ_N"/>
    <property type="match status" value="1"/>
</dbReference>
<sequence length="143" mass="16315">MLLGTFEHSIDDKFRLTIPSKLRNKLGSSVYVSKGVGKYLELRTPENFTELLSEIKKNSSFNESTRMIERLILSNSDELSIDSSNRIKIPTILLEKIGVTKQIYILGLGNRMEIWDKATYDEEQKLLNEEKIYAAAEKLGGDK</sequence>
<dbReference type="KEGG" id="shj:SHELI_v1c07200"/>
<dbReference type="NCBIfam" id="TIGR00242">
    <property type="entry name" value="division/cell wall cluster transcriptional repressor MraZ"/>
    <property type="match status" value="1"/>
</dbReference>
<dbReference type="HAMAP" id="MF_01008">
    <property type="entry name" value="MraZ"/>
    <property type="match status" value="1"/>
</dbReference>
<dbReference type="RefSeq" id="WP_069116781.1">
    <property type="nucleotide sequence ID" value="NZ_CP017015.1"/>
</dbReference>
<gene>
    <name evidence="7 9" type="primary">mraZ</name>
    <name evidence="9" type="ORF">SHELI_v1c07200</name>
</gene>
<evidence type="ECO:0000313" key="10">
    <source>
        <dbReference type="Proteomes" id="UP000094378"/>
    </source>
</evidence>
<keyword evidence="4 7" id="KW-0805">Transcription regulation</keyword>
<dbReference type="GO" id="GO:0000976">
    <property type="term" value="F:transcription cis-regulatory region binding"/>
    <property type="evidence" value="ECO:0007669"/>
    <property type="project" value="TreeGrafter"/>
</dbReference>
<dbReference type="GO" id="GO:0005737">
    <property type="term" value="C:cytoplasm"/>
    <property type="evidence" value="ECO:0007669"/>
    <property type="project" value="UniProtKB-UniRule"/>
</dbReference>
<dbReference type="InterPro" id="IPR003444">
    <property type="entry name" value="MraZ"/>
</dbReference>
<dbReference type="Gene3D" id="3.40.1550.20">
    <property type="entry name" value="Transcriptional regulator MraZ domain"/>
    <property type="match status" value="1"/>
</dbReference>